<dbReference type="Proteomes" id="UP000649617">
    <property type="component" value="Unassembled WGS sequence"/>
</dbReference>
<name>A0A812XLU3_SYMPI</name>
<reference evidence="1" key="1">
    <citation type="submission" date="2021-02" db="EMBL/GenBank/DDBJ databases">
        <authorList>
            <person name="Dougan E. K."/>
            <person name="Rhodes N."/>
            <person name="Thang M."/>
            <person name="Chan C."/>
        </authorList>
    </citation>
    <scope>NUCLEOTIDE SEQUENCE</scope>
</reference>
<evidence type="ECO:0000313" key="2">
    <source>
        <dbReference type="Proteomes" id="UP000649617"/>
    </source>
</evidence>
<protein>
    <submittedName>
        <fullName evidence="1">Uncharacterized protein</fullName>
    </submittedName>
</protein>
<dbReference type="OrthoDB" id="626167at2759"/>
<proteinExistence type="predicted"/>
<feature type="non-terminal residue" evidence="1">
    <location>
        <position position="117"/>
    </location>
</feature>
<dbReference type="EMBL" id="CAJNIZ010046197">
    <property type="protein sequence ID" value="CAE7742680.1"/>
    <property type="molecule type" value="Genomic_DNA"/>
</dbReference>
<organism evidence="1 2">
    <name type="scientific">Symbiodinium pilosum</name>
    <name type="common">Dinoflagellate</name>
    <dbReference type="NCBI Taxonomy" id="2952"/>
    <lineage>
        <taxon>Eukaryota</taxon>
        <taxon>Sar</taxon>
        <taxon>Alveolata</taxon>
        <taxon>Dinophyceae</taxon>
        <taxon>Suessiales</taxon>
        <taxon>Symbiodiniaceae</taxon>
        <taxon>Symbiodinium</taxon>
    </lineage>
</organism>
<keyword evidence="2" id="KW-1185">Reference proteome</keyword>
<accession>A0A812XLU3</accession>
<sequence length="117" mass="13132">VAAGEVVRIFNQALGSGATSEEFWDRELVPETTRRFGFEASLLSRHRVKPHALLRAMEHHCRVRLRSSSHRAPLHAPGCPEPFEEGDLASFDSAAWQPHFPHIRAVKEDTPLSSARL</sequence>
<dbReference type="AlphaFoldDB" id="A0A812XLU3"/>
<gene>
    <name evidence="1" type="ORF">SPIL2461_LOCUS21394</name>
</gene>
<evidence type="ECO:0000313" key="1">
    <source>
        <dbReference type="EMBL" id="CAE7742680.1"/>
    </source>
</evidence>
<comment type="caution">
    <text evidence="1">The sequence shown here is derived from an EMBL/GenBank/DDBJ whole genome shotgun (WGS) entry which is preliminary data.</text>
</comment>